<proteinExistence type="predicted"/>
<dbReference type="SUPFAM" id="SSF56112">
    <property type="entry name" value="Protein kinase-like (PK-like)"/>
    <property type="match status" value="1"/>
</dbReference>
<accession>A0ABP7X3U1</accession>
<dbReference type="InterPro" id="IPR011009">
    <property type="entry name" value="Kinase-like_dom_sf"/>
</dbReference>
<reference evidence="2" key="1">
    <citation type="journal article" date="2019" name="Int. J. Syst. Evol. Microbiol.">
        <title>The Global Catalogue of Microorganisms (GCM) 10K type strain sequencing project: providing services to taxonomists for standard genome sequencing and annotation.</title>
        <authorList>
            <consortium name="The Broad Institute Genomics Platform"/>
            <consortium name="The Broad Institute Genome Sequencing Center for Infectious Disease"/>
            <person name="Wu L."/>
            <person name="Ma J."/>
        </authorList>
    </citation>
    <scope>NUCLEOTIDE SEQUENCE [LARGE SCALE GENOMIC DNA]</scope>
    <source>
        <strain evidence="2">JCM 16702</strain>
    </source>
</reference>
<evidence type="ECO:0000313" key="1">
    <source>
        <dbReference type="EMBL" id="GAA4104162.1"/>
    </source>
</evidence>
<gene>
    <name evidence="1" type="ORF">GCM10022214_83080</name>
</gene>
<name>A0ABP7X3U1_9ACTN</name>
<protein>
    <recommendedName>
        <fullName evidence="3">Protein kinase</fullName>
    </recommendedName>
</protein>
<sequence>MTALPGPSFEAAIRPHTGDIVGVRPTSRGNSSASTVLVDGAHGSFFVKGVPNRPGGRRDSLVREGLINRFVSAFSPSVLWQAETDEWLALGFEVIDARPSDFTPGSPDLPTIIETLTRIADLPLPGIAQGWTETRWDRFAADPAHVESFRGGTLLFTDINPANLLVGDGRMWAVDWSWPTRGAGFIDPACLVLQLVAAGHTAEAAESWAARCPAWTAADPRAIDAFAAATLNMYTSRAERYPDEDWLKVMATAAQGWAAHRGVAVRPHR</sequence>
<keyword evidence="2" id="KW-1185">Reference proteome</keyword>
<evidence type="ECO:0008006" key="3">
    <source>
        <dbReference type="Google" id="ProtNLM"/>
    </source>
</evidence>
<dbReference type="Proteomes" id="UP001500683">
    <property type="component" value="Unassembled WGS sequence"/>
</dbReference>
<evidence type="ECO:0000313" key="2">
    <source>
        <dbReference type="Proteomes" id="UP001500683"/>
    </source>
</evidence>
<dbReference type="RefSeq" id="WP_344958666.1">
    <property type="nucleotide sequence ID" value="NZ_BAAAZG010000079.1"/>
</dbReference>
<organism evidence="1 2">
    <name type="scientific">Actinomadura miaoliensis</name>
    <dbReference type="NCBI Taxonomy" id="430685"/>
    <lineage>
        <taxon>Bacteria</taxon>
        <taxon>Bacillati</taxon>
        <taxon>Actinomycetota</taxon>
        <taxon>Actinomycetes</taxon>
        <taxon>Streptosporangiales</taxon>
        <taxon>Thermomonosporaceae</taxon>
        <taxon>Actinomadura</taxon>
    </lineage>
</organism>
<dbReference type="EMBL" id="BAAAZG010000079">
    <property type="protein sequence ID" value="GAA4104162.1"/>
    <property type="molecule type" value="Genomic_DNA"/>
</dbReference>
<comment type="caution">
    <text evidence="1">The sequence shown here is derived from an EMBL/GenBank/DDBJ whole genome shotgun (WGS) entry which is preliminary data.</text>
</comment>